<feature type="domain" description="CheW-like" evidence="1">
    <location>
        <begin position="2"/>
        <end position="143"/>
    </location>
</feature>
<organism evidence="2 3">
    <name type="scientific">Sphingomonas edaphi</name>
    <dbReference type="NCBI Taxonomy" id="2315689"/>
    <lineage>
        <taxon>Bacteria</taxon>
        <taxon>Pseudomonadati</taxon>
        <taxon>Pseudomonadota</taxon>
        <taxon>Alphaproteobacteria</taxon>
        <taxon>Sphingomonadales</taxon>
        <taxon>Sphingomonadaceae</taxon>
        <taxon>Sphingomonas</taxon>
    </lineage>
</organism>
<evidence type="ECO:0000259" key="1">
    <source>
        <dbReference type="PROSITE" id="PS50851"/>
    </source>
</evidence>
<dbReference type="PANTHER" id="PTHR22617:SF23">
    <property type="entry name" value="CHEMOTAXIS PROTEIN CHEW"/>
    <property type="match status" value="1"/>
</dbReference>
<protein>
    <submittedName>
        <fullName evidence="2">Chemotaxis protein CheW</fullName>
    </submittedName>
</protein>
<dbReference type="InterPro" id="IPR002545">
    <property type="entry name" value="CheW-lke_dom"/>
</dbReference>
<proteinExistence type="predicted"/>
<sequence length="148" mass="15429">MNELLLIVSIAGSRVALPAAAVESVVELEALIPVPRAPIHVAGLSALRSRVLTVIDCRRSLELGATVLDDGSLQEAAVVELDGHHYALTVDVVEDVVEALSEPAPIRAAMGDGWERVSKGMVETEEGPLLLVDIPAIIAGPATEARAA</sequence>
<evidence type="ECO:0000313" key="3">
    <source>
        <dbReference type="Proteomes" id="UP000285023"/>
    </source>
</evidence>
<dbReference type="RefSeq" id="WP_119530876.1">
    <property type="nucleotide sequence ID" value="NZ_QXTF01000001.1"/>
</dbReference>
<dbReference type="SUPFAM" id="SSF50341">
    <property type="entry name" value="CheW-like"/>
    <property type="match status" value="1"/>
</dbReference>
<dbReference type="PANTHER" id="PTHR22617">
    <property type="entry name" value="CHEMOTAXIS SENSOR HISTIDINE KINASE-RELATED"/>
    <property type="match status" value="1"/>
</dbReference>
<dbReference type="Pfam" id="PF01584">
    <property type="entry name" value="CheW"/>
    <property type="match status" value="1"/>
</dbReference>
<dbReference type="Gene3D" id="2.30.30.40">
    <property type="entry name" value="SH3 Domains"/>
    <property type="match status" value="1"/>
</dbReference>
<dbReference type="OrthoDB" id="7390823at2"/>
<dbReference type="PROSITE" id="PS50851">
    <property type="entry name" value="CHEW"/>
    <property type="match status" value="1"/>
</dbReference>
<dbReference type="InterPro" id="IPR036061">
    <property type="entry name" value="CheW-like_dom_sf"/>
</dbReference>
<dbReference type="GO" id="GO:0006935">
    <property type="term" value="P:chemotaxis"/>
    <property type="evidence" value="ECO:0007669"/>
    <property type="project" value="InterPro"/>
</dbReference>
<gene>
    <name evidence="2" type="ORF">D3M59_01325</name>
</gene>
<name>A0A418Q1G5_9SPHN</name>
<dbReference type="EMBL" id="QXTF01000001">
    <property type="protein sequence ID" value="RIX31681.1"/>
    <property type="molecule type" value="Genomic_DNA"/>
</dbReference>
<comment type="caution">
    <text evidence="2">The sequence shown here is derived from an EMBL/GenBank/DDBJ whole genome shotgun (WGS) entry which is preliminary data.</text>
</comment>
<dbReference type="AlphaFoldDB" id="A0A418Q1G5"/>
<keyword evidence="3" id="KW-1185">Reference proteome</keyword>
<evidence type="ECO:0000313" key="2">
    <source>
        <dbReference type="EMBL" id="RIX31681.1"/>
    </source>
</evidence>
<dbReference type="Gene3D" id="2.40.50.180">
    <property type="entry name" value="CheA-289, Domain 4"/>
    <property type="match status" value="1"/>
</dbReference>
<dbReference type="SMART" id="SM00260">
    <property type="entry name" value="CheW"/>
    <property type="match status" value="1"/>
</dbReference>
<accession>A0A418Q1G5</accession>
<dbReference type="GO" id="GO:0005829">
    <property type="term" value="C:cytosol"/>
    <property type="evidence" value="ECO:0007669"/>
    <property type="project" value="TreeGrafter"/>
</dbReference>
<dbReference type="InterPro" id="IPR039315">
    <property type="entry name" value="CheW"/>
</dbReference>
<dbReference type="GO" id="GO:0007165">
    <property type="term" value="P:signal transduction"/>
    <property type="evidence" value="ECO:0007669"/>
    <property type="project" value="InterPro"/>
</dbReference>
<reference evidence="2 3" key="1">
    <citation type="submission" date="2018-09" db="EMBL/GenBank/DDBJ databases">
        <title>Sphingomonas sp. DAC4.</title>
        <authorList>
            <person name="Seo T."/>
        </authorList>
    </citation>
    <scope>NUCLEOTIDE SEQUENCE [LARGE SCALE GENOMIC DNA]</scope>
    <source>
        <strain evidence="2 3">DAC4</strain>
    </source>
</reference>
<dbReference type="Proteomes" id="UP000285023">
    <property type="component" value="Unassembled WGS sequence"/>
</dbReference>